<dbReference type="EnsemblPlants" id="Bra038974.1">
    <property type="protein sequence ID" value="Bra038974.1-P"/>
    <property type="gene ID" value="Bra038974"/>
</dbReference>
<feature type="compositionally biased region" description="Polar residues" evidence="2">
    <location>
        <begin position="407"/>
        <end position="422"/>
    </location>
</feature>
<organism evidence="3 4">
    <name type="scientific">Brassica campestris</name>
    <name type="common">Field mustard</name>
    <dbReference type="NCBI Taxonomy" id="3711"/>
    <lineage>
        <taxon>Eukaryota</taxon>
        <taxon>Viridiplantae</taxon>
        <taxon>Streptophyta</taxon>
        <taxon>Embryophyta</taxon>
        <taxon>Tracheophyta</taxon>
        <taxon>Spermatophyta</taxon>
        <taxon>Magnoliopsida</taxon>
        <taxon>eudicotyledons</taxon>
        <taxon>Gunneridae</taxon>
        <taxon>Pentapetalae</taxon>
        <taxon>rosids</taxon>
        <taxon>malvids</taxon>
        <taxon>Brassicales</taxon>
        <taxon>Brassicaceae</taxon>
        <taxon>Brassiceae</taxon>
        <taxon>Brassica</taxon>
    </lineage>
</organism>
<feature type="coiled-coil region" evidence="1">
    <location>
        <begin position="704"/>
        <end position="731"/>
    </location>
</feature>
<dbReference type="Gramene" id="Bra038974.1">
    <property type="protein sequence ID" value="Bra038974.1-P"/>
    <property type="gene ID" value="Bra038974"/>
</dbReference>
<keyword evidence="1" id="KW-0175">Coiled coil</keyword>
<evidence type="ECO:0000256" key="1">
    <source>
        <dbReference type="SAM" id="Coils"/>
    </source>
</evidence>
<reference evidence="4" key="2">
    <citation type="journal article" date="2018" name="Hortic Res">
        <title>Improved Brassica rapa reference genome by single-molecule sequencing and chromosome conformation capture technologies.</title>
        <authorList>
            <person name="Zhang L."/>
            <person name="Cai X."/>
            <person name="Wu J."/>
            <person name="Liu M."/>
            <person name="Grob S."/>
            <person name="Cheng F."/>
            <person name="Liang J."/>
            <person name="Cai C."/>
            <person name="Liu Z."/>
            <person name="Liu B."/>
            <person name="Wang F."/>
            <person name="Li S."/>
            <person name="Liu F."/>
            <person name="Li X."/>
            <person name="Cheng L."/>
            <person name="Yang W."/>
            <person name="Li M.H."/>
            <person name="Grossniklaus U."/>
            <person name="Zheng H."/>
            <person name="Wang X."/>
        </authorList>
    </citation>
    <scope>NUCLEOTIDE SEQUENCE [LARGE SCALE GENOMIC DNA]</scope>
    <source>
        <strain evidence="4">cv. Chiifu-401-42</strain>
    </source>
</reference>
<dbReference type="Proteomes" id="UP000011750">
    <property type="component" value="Unassembled WGS sequence"/>
</dbReference>
<evidence type="ECO:0000313" key="4">
    <source>
        <dbReference type="Proteomes" id="UP000011750"/>
    </source>
</evidence>
<proteinExistence type="predicted"/>
<dbReference type="HOGENOM" id="CLU_316513_0_0_1"/>
<name>M4FD04_BRACM</name>
<dbReference type="InParanoid" id="M4FD04"/>
<keyword evidence="4" id="KW-1185">Reference proteome</keyword>
<reference evidence="4" key="1">
    <citation type="journal article" date="2011" name="Nat. Genet.">
        <title>The genome of the mesopolyploid crop species Brassica rapa.</title>
        <authorList>
            <consortium name="Brassica rapa Genome Sequencing Project Consortium"/>
            <person name="Wang X."/>
            <person name="Wang H."/>
            <person name="Wang J."/>
            <person name="Sun R."/>
            <person name="Wu J."/>
            <person name="Liu S."/>
            <person name="Bai Y."/>
            <person name="Mun J.H."/>
            <person name="Bancroft I."/>
            <person name="Cheng F."/>
            <person name="Huang S."/>
            <person name="Li X."/>
            <person name="Hua W."/>
            <person name="Wang J."/>
            <person name="Wang X."/>
            <person name="Freeling M."/>
            <person name="Pires J.C."/>
            <person name="Paterson A.H."/>
            <person name="Chalhoub B."/>
            <person name="Wang B."/>
            <person name="Hayward A."/>
            <person name="Sharpe A.G."/>
            <person name="Park B.S."/>
            <person name="Weisshaar B."/>
            <person name="Liu B."/>
            <person name="Li B."/>
            <person name="Liu B."/>
            <person name="Tong C."/>
            <person name="Song C."/>
            <person name="Duran C."/>
            <person name="Peng C."/>
            <person name="Geng C."/>
            <person name="Koh C."/>
            <person name="Lin C."/>
            <person name="Edwards D."/>
            <person name="Mu D."/>
            <person name="Shen D."/>
            <person name="Soumpourou E."/>
            <person name="Li F."/>
            <person name="Fraser F."/>
            <person name="Conant G."/>
            <person name="Lassalle G."/>
            <person name="King G.J."/>
            <person name="Bonnema G."/>
            <person name="Tang H."/>
            <person name="Wang H."/>
            <person name="Belcram H."/>
            <person name="Zhou H."/>
            <person name="Hirakawa H."/>
            <person name="Abe H."/>
            <person name="Guo H."/>
            <person name="Wang H."/>
            <person name="Jin H."/>
            <person name="Parkin I.A."/>
            <person name="Batley J."/>
            <person name="Kim J.S."/>
            <person name="Just J."/>
            <person name="Li J."/>
            <person name="Xu J."/>
            <person name="Deng J."/>
            <person name="Kim J.A."/>
            <person name="Li J."/>
            <person name="Yu J."/>
            <person name="Meng J."/>
            <person name="Wang J."/>
            <person name="Min J."/>
            <person name="Poulain J."/>
            <person name="Wang J."/>
            <person name="Hatakeyama K."/>
            <person name="Wu K."/>
            <person name="Wang L."/>
            <person name="Fang L."/>
            <person name="Trick M."/>
            <person name="Links M.G."/>
            <person name="Zhao M."/>
            <person name="Jin M."/>
            <person name="Ramchiary N."/>
            <person name="Drou N."/>
            <person name="Berkman P.J."/>
            <person name="Cai Q."/>
            <person name="Huang Q."/>
            <person name="Li R."/>
            <person name="Tabata S."/>
            <person name="Cheng S."/>
            <person name="Zhang S."/>
            <person name="Zhang S."/>
            <person name="Huang S."/>
            <person name="Sato S."/>
            <person name="Sun S."/>
            <person name="Kwon S.J."/>
            <person name="Choi S.R."/>
            <person name="Lee T.H."/>
            <person name="Fan W."/>
            <person name="Zhao X."/>
            <person name="Tan X."/>
            <person name="Xu X."/>
            <person name="Wang Y."/>
            <person name="Qiu Y."/>
            <person name="Yin Y."/>
            <person name="Li Y."/>
            <person name="Du Y."/>
            <person name="Liao Y."/>
            <person name="Lim Y."/>
            <person name="Narusaka Y."/>
            <person name="Wang Y."/>
            <person name="Wang Z."/>
            <person name="Li Z."/>
            <person name="Wang Z."/>
            <person name="Xiong Z."/>
            <person name="Zhang Z."/>
        </authorList>
    </citation>
    <scope>NUCLEOTIDE SEQUENCE [LARGE SCALE GENOMIC DNA]</scope>
    <source>
        <strain evidence="4">cv. Chiifu-401-42</strain>
    </source>
</reference>
<evidence type="ECO:0000256" key="2">
    <source>
        <dbReference type="SAM" id="MobiDB-lite"/>
    </source>
</evidence>
<dbReference type="AlphaFoldDB" id="M4FD04"/>
<sequence>MFSGSVDISLPTAQIPAEPQCSIKHRDEWEVAYIDTRINDVYCPLNNNVDWLSTKIELLQQDLDTIRKKDQQPATSIDMCTFTSLDAKVSAMNERLRTYEDMHDRKISIDRQATFGSMARNLWSYFLTQQQRRIPRGLLHNQCGVSGGMTAISDVTDGKEKQKPASRWVLHKACYVNFRKFLRKSWSDCTNDFSRRYVATDSLTGRYVASGSKPRRVLLVFVVKSQRKLRLRRNEKRFDEDSKENPKEDLSEALQVATLTGRYVASGSKPRRVPLVFVVKSQRKLRLRRNEKRFDEDSKVDEDSNANAKEDLSETLQEQKMKVNNKPDIIACIGAWYTWDRILQTSLEDSNKRIRTGLGGGNLQGSLHKEFLDIGQKEVNRAWWQPPLRLDSPHHCGAEYETEYSESIDTQTVSSTNSNESPTTDERYPTSLDGKQPLDHFKLPDQCYADFTFQQPNKGEQDDYSIGSWAESGIPESFPVETVIPSPNENPTEEYDEDYWKERAIEIAMQDDRYSRHSFNNTSPPSIDRVYRYHTWDSDGHARAMDGMDGRILQVSREEIADILQVANGPHNLFMQQRSIPDNRSAVPDENPGANTTEIGLHQSCRPVGQASTDMVAPTSLDRVTPMSLDTALSPSIDRRYEFGHRAYDTYGARKFKWEQKDEYEVYRDEFGYARSVASEMIPVTKLAPEIYTKDEINEMVTGYNELFRSMAEMRTEIESMQHNLEKEATTSPSIDANIATSINVKAQTSKIPAEPESLAEKKDEWEIAYINTRINDVYNPLNNNVDWLSTIIDLLQQELDTIRMKDPEPATWIDNFKITSIDTRFAAMEDRLKSYEDTHDRFTSPIMRYLDTLSIQMMNVQRDIGKLNDQHDFQEEGSTSIDRVCRTSHDSKKPTEHFPYTAAEVDHITSKLYRAIDNMEE</sequence>
<reference evidence="3" key="3">
    <citation type="submission" date="2023-03" db="UniProtKB">
        <authorList>
            <consortium name="EnsemblPlants"/>
        </authorList>
    </citation>
    <scope>IDENTIFICATION</scope>
    <source>
        <strain evidence="3">cv. Chiifu-401-42</strain>
    </source>
</reference>
<accession>M4FD04</accession>
<evidence type="ECO:0000313" key="3">
    <source>
        <dbReference type="EnsemblPlants" id="Bra038974.1-P"/>
    </source>
</evidence>
<protein>
    <submittedName>
        <fullName evidence="3">Uncharacterized protein</fullName>
    </submittedName>
</protein>
<feature type="region of interest" description="Disordered" evidence="2">
    <location>
        <begin position="401"/>
        <end position="432"/>
    </location>
</feature>